<dbReference type="EC" id="2.7.7.41" evidence="6"/>
<evidence type="ECO:0000313" key="25">
    <source>
        <dbReference type="EMBL" id="QDU20918.1"/>
    </source>
</evidence>
<evidence type="ECO:0000256" key="18">
    <source>
        <dbReference type="ARBA" id="ARBA00029893"/>
    </source>
</evidence>
<evidence type="ECO:0000256" key="22">
    <source>
        <dbReference type="ARBA" id="ARBA00032743"/>
    </source>
</evidence>
<comment type="pathway">
    <text evidence="4">Lipid metabolism.</text>
</comment>
<evidence type="ECO:0000256" key="13">
    <source>
        <dbReference type="ARBA" id="ARBA00022989"/>
    </source>
</evidence>
<evidence type="ECO:0000256" key="20">
    <source>
        <dbReference type="ARBA" id="ARBA00032253"/>
    </source>
</evidence>
<evidence type="ECO:0000256" key="17">
    <source>
        <dbReference type="ARBA" id="ARBA00023264"/>
    </source>
</evidence>
<evidence type="ECO:0000256" key="21">
    <source>
        <dbReference type="ARBA" id="ARBA00032396"/>
    </source>
</evidence>
<dbReference type="RefSeq" id="WP_145239309.1">
    <property type="nucleotide sequence ID" value="NZ_CP036273.1"/>
</dbReference>
<keyword evidence="17" id="KW-1208">Phospholipid metabolism</keyword>
<evidence type="ECO:0000256" key="19">
    <source>
        <dbReference type="ARBA" id="ARBA00031825"/>
    </source>
</evidence>
<evidence type="ECO:0000256" key="11">
    <source>
        <dbReference type="ARBA" id="ARBA00022692"/>
    </source>
</evidence>
<evidence type="ECO:0000256" key="8">
    <source>
        <dbReference type="ARBA" id="ARBA00022475"/>
    </source>
</evidence>
<gene>
    <name evidence="25" type="primary">cdsA_2</name>
    <name evidence="25" type="ORF">ETAA1_28810</name>
</gene>
<keyword evidence="9" id="KW-0444">Lipid biosynthesis</keyword>
<dbReference type="EMBL" id="CP036273">
    <property type="protein sequence ID" value="QDU20918.1"/>
    <property type="molecule type" value="Genomic_DNA"/>
</dbReference>
<dbReference type="OrthoDB" id="9799199at2"/>
<keyword evidence="8" id="KW-1003">Cell membrane</keyword>
<evidence type="ECO:0000256" key="5">
    <source>
        <dbReference type="ARBA" id="ARBA00010185"/>
    </source>
</evidence>
<feature type="transmembrane region" description="Helical" evidence="24">
    <location>
        <begin position="27"/>
        <end position="47"/>
    </location>
</feature>
<evidence type="ECO:0000256" key="10">
    <source>
        <dbReference type="ARBA" id="ARBA00022679"/>
    </source>
</evidence>
<keyword evidence="12 25" id="KW-0548">Nucleotidyltransferase</keyword>
<dbReference type="AlphaFoldDB" id="A0A517XTT7"/>
<keyword evidence="26" id="KW-1185">Reference proteome</keyword>
<keyword evidence="16" id="KW-0594">Phospholipid biosynthesis</keyword>
<dbReference type="KEGG" id="uli:ETAA1_28810"/>
<evidence type="ECO:0000256" key="1">
    <source>
        <dbReference type="ARBA" id="ARBA00001698"/>
    </source>
</evidence>
<dbReference type="PANTHER" id="PTHR46382:SF1">
    <property type="entry name" value="PHOSPHATIDATE CYTIDYLYLTRANSFERASE"/>
    <property type="match status" value="1"/>
</dbReference>
<dbReference type="GO" id="GO:0004605">
    <property type="term" value="F:phosphatidate cytidylyltransferase activity"/>
    <property type="evidence" value="ECO:0007669"/>
    <property type="project" value="UniProtKB-EC"/>
</dbReference>
<dbReference type="Proteomes" id="UP000319576">
    <property type="component" value="Chromosome"/>
</dbReference>
<comment type="subcellular location">
    <subcellularLocation>
        <location evidence="2">Cell membrane</location>
        <topology evidence="2">Multi-pass membrane protein</topology>
    </subcellularLocation>
</comment>
<feature type="transmembrane region" description="Helical" evidence="24">
    <location>
        <begin position="256"/>
        <end position="277"/>
    </location>
</feature>
<evidence type="ECO:0000256" key="2">
    <source>
        <dbReference type="ARBA" id="ARBA00004651"/>
    </source>
</evidence>
<keyword evidence="14" id="KW-0443">Lipid metabolism</keyword>
<comment type="catalytic activity">
    <reaction evidence="1">
        <text>a 1,2-diacyl-sn-glycero-3-phosphate + CTP + H(+) = a CDP-1,2-diacyl-sn-glycerol + diphosphate</text>
        <dbReference type="Rhea" id="RHEA:16229"/>
        <dbReference type="ChEBI" id="CHEBI:15378"/>
        <dbReference type="ChEBI" id="CHEBI:33019"/>
        <dbReference type="ChEBI" id="CHEBI:37563"/>
        <dbReference type="ChEBI" id="CHEBI:58332"/>
        <dbReference type="ChEBI" id="CHEBI:58608"/>
        <dbReference type="EC" id="2.7.7.41"/>
    </reaction>
</comment>
<dbReference type="GO" id="GO:0005886">
    <property type="term" value="C:plasma membrane"/>
    <property type="evidence" value="ECO:0007669"/>
    <property type="project" value="UniProtKB-SubCell"/>
</dbReference>
<evidence type="ECO:0000256" key="6">
    <source>
        <dbReference type="ARBA" id="ARBA00012487"/>
    </source>
</evidence>
<protein>
    <recommendedName>
        <fullName evidence="7">Phosphatidate cytidylyltransferase</fullName>
        <ecNumber evidence="6">2.7.7.41</ecNumber>
    </recommendedName>
    <alternativeName>
        <fullName evidence="20">CDP-DAG synthase</fullName>
    </alternativeName>
    <alternativeName>
        <fullName evidence="22">CDP-DG synthase</fullName>
    </alternativeName>
    <alternativeName>
        <fullName evidence="18">CDP-diacylglycerol synthase</fullName>
    </alternativeName>
    <alternativeName>
        <fullName evidence="21">CDP-diglyceride pyrophosphorylase</fullName>
    </alternativeName>
    <alternativeName>
        <fullName evidence="23">CDP-diglyceride synthase</fullName>
    </alternativeName>
    <alternativeName>
        <fullName evidence="19">CTP:phosphatidate cytidylyltransferase</fullName>
    </alternativeName>
</protein>
<keyword evidence="13 24" id="KW-1133">Transmembrane helix</keyword>
<feature type="transmembrane region" description="Helical" evidence="24">
    <location>
        <begin position="149"/>
        <end position="168"/>
    </location>
</feature>
<sequence>MRTRIIIGNLLAAFTIALLIGDRYLDPWFPILFVALGFIGVVATRELLTLFPAVIRPDWRLAVGGVLLVMVANWVPRLTGAVSWSEAVLGAFVVVLLVAILVEMARFREPGGIVPRLGLVVFAAAYLGLLGSVFAQLRWVTPDAYRSSWLLALAIFIPKGADTGAYFAGRAFGRHKMSPVLSPKKTWEGLVGGLAWSAATAAGFDYLAGGLFGAGIMEAVAFGIVVGAVGVLGDLAESLIKRDGGAKDAANRIPEFGGLLDVVDSVLFAAPVAYLWFALSQHLNPAR</sequence>
<feature type="transmembrane region" description="Helical" evidence="24">
    <location>
        <begin position="214"/>
        <end position="235"/>
    </location>
</feature>
<keyword evidence="10 25" id="KW-0808">Transferase</keyword>
<keyword evidence="11 24" id="KW-0812">Transmembrane</keyword>
<evidence type="ECO:0000256" key="16">
    <source>
        <dbReference type="ARBA" id="ARBA00023209"/>
    </source>
</evidence>
<evidence type="ECO:0000256" key="15">
    <source>
        <dbReference type="ARBA" id="ARBA00023136"/>
    </source>
</evidence>
<evidence type="ECO:0000256" key="23">
    <source>
        <dbReference type="ARBA" id="ARBA00033406"/>
    </source>
</evidence>
<evidence type="ECO:0000256" key="7">
    <source>
        <dbReference type="ARBA" id="ARBA00019373"/>
    </source>
</evidence>
<dbReference type="Pfam" id="PF01148">
    <property type="entry name" value="CTP_transf_1"/>
    <property type="match status" value="1"/>
</dbReference>
<evidence type="ECO:0000256" key="4">
    <source>
        <dbReference type="ARBA" id="ARBA00005189"/>
    </source>
</evidence>
<comment type="similarity">
    <text evidence="5">Belongs to the CDS family.</text>
</comment>
<name>A0A517XTT7_9BACT</name>
<dbReference type="PANTHER" id="PTHR46382">
    <property type="entry name" value="PHOSPHATIDATE CYTIDYLYLTRANSFERASE"/>
    <property type="match status" value="1"/>
</dbReference>
<comment type="pathway">
    <text evidence="3">Phospholipid metabolism; CDP-diacylglycerol biosynthesis; CDP-diacylglycerol from sn-glycerol 3-phosphate: step 3/3.</text>
</comment>
<evidence type="ECO:0000256" key="24">
    <source>
        <dbReference type="SAM" id="Phobius"/>
    </source>
</evidence>
<evidence type="ECO:0000256" key="9">
    <source>
        <dbReference type="ARBA" id="ARBA00022516"/>
    </source>
</evidence>
<organism evidence="25 26">
    <name type="scientific">Urbifossiella limnaea</name>
    <dbReference type="NCBI Taxonomy" id="2528023"/>
    <lineage>
        <taxon>Bacteria</taxon>
        <taxon>Pseudomonadati</taxon>
        <taxon>Planctomycetota</taxon>
        <taxon>Planctomycetia</taxon>
        <taxon>Gemmatales</taxon>
        <taxon>Gemmataceae</taxon>
        <taxon>Urbifossiella</taxon>
    </lineage>
</organism>
<feature type="transmembrane region" description="Helical" evidence="24">
    <location>
        <begin position="87"/>
        <end position="105"/>
    </location>
</feature>
<evidence type="ECO:0000256" key="12">
    <source>
        <dbReference type="ARBA" id="ARBA00022695"/>
    </source>
</evidence>
<reference evidence="25 26" key="1">
    <citation type="submission" date="2019-02" db="EMBL/GenBank/DDBJ databases">
        <title>Deep-cultivation of Planctomycetes and their phenomic and genomic characterization uncovers novel biology.</title>
        <authorList>
            <person name="Wiegand S."/>
            <person name="Jogler M."/>
            <person name="Boedeker C."/>
            <person name="Pinto D."/>
            <person name="Vollmers J."/>
            <person name="Rivas-Marin E."/>
            <person name="Kohn T."/>
            <person name="Peeters S.H."/>
            <person name="Heuer A."/>
            <person name="Rast P."/>
            <person name="Oberbeckmann S."/>
            <person name="Bunk B."/>
            <person name="Jeske O."/>
            <person name="Meyerdierks A."/>
            <person name="Storesund J.E."/>
            <person name="Kallscheuer N."/>
            <person name="Luecker S."/>
            <person name="Lage O.M."/>
            <person name="Pohl T."/>
            <person name="Merkel B.J."/>
            <person name="Hornburger P."/>
            <person name="Mueller R.-W."/>
            <person name="Bruemmer F."/>
            <person name="Labrenz M."/>
            <person name="Spormann A.M."/>
            <person name="Op den Camp H."/>
            <person name="Overmann J."/>
            <person name="Amann R."/>
            <person name="Jetten M.S.M."/>
            <person name="Mascher T."/>
            <person name="Medema M.H."/>
            <person name="Devos D.P."/>
            <person name="Kaster A.-K."/>
            <person name="Ovreas L."/>
            <person name="Rohde M."/>
            <person name="Galperin M.Y."/>
            <person name="Jogler C."/>
        </authorList>
    </citation>
    <scope>NUCLEOTIDE SEQUENCE [LARGE SCALE GENOMIC DNA]</scope>
    <source>
        <strain evidence="25 26">ETA_A1</strain>
    </source>
</reference>
<proteinExistence type="inferred from homology"/>
<keyword evidence="15 24" id="KW-0472">Membrane</keyword>
<evidence type="ECO:0000256" key="3">
    <source>
        <dbReference type="ARBA" id="ARBA00005119"/>
    </source>
</evidence>
<accession>A0A517XTT7</accession>
<feature type="transmembrane region" description="Helical" evidence="24">
    <location>
        <begin position="117"/>
        <end position="137"/>
    </location>
</feature>
<feature type="transmembrane region" description="Helical" evidence="24">
    <location>
        <begin position="5"/>
        <end position="21"/>
    </location>
</feature>
<evidence type="ECO:0000313" key="26">
    <source>
        <dbReference type="Proteomes" id="UP000319576"/>
    </source>
</evidence>
<evidence type="ECO:0000256" key="14">
    <source>
        <dbReference type="ARBA" id="ARBA00023098"/>
    </source>
</evidence>
<dbReference type="GO" id="GO:0016024">
    <property type="term" value="P:CDP-diacylglycerol biosynthetic process"/>
    <property type="evidence" value="ECO:0007669"/>
    <property type="project" value="TreeGrafter"/>
</dbReference>